<gene>
    <name evidence="9" type="ORF">BJ878DRAFT_535813</name>
</gene>
<feature type="compositionally biased region" description="Low complexity" evidence="6">
    <location>
        <begin position="19"/>
        <end position="30"/>
    </location>
</feature>
<dbReference type="InterPro" id="IPR020846">
    <property type="entry name" value="MFS_dom"/>
</dbReference>
<evidence type="ECO:0000313" key="9">
    <source>
        <dbReference type="EMBL" id="KAG9242555.1"/>
    </source>
</evidence>
<dbReference type="SUPFAM" id="SSF103473">
    <property type="entry name" value="MFS general substrate transporter"/>
    <property type="match status" value="1"/>
</dbReference>
<comment type="caution">
    <text evidence="9">The sequence shown here is derived from an EMBL/GenBank/DDBJ whole genome shotgun (WGS) entry which is preliminary data.</text>
</comment>
<feature type="transmembrane region" description="Helical" evidence="7">
    <location>
        <begin position="405"/>
        <end position="424"/>
    </location>
</feature>
<feature type="domain" description="Major facilitator superfamily (MFS) profile" evidence="8">
    <location>
        <begin position="61"/>
        <end position="520"/>
    </location>
</feature>
<dbReference type="PANTHER" id="PTHR23502:SF51">
    <property type="entry name" value="QUINIDINE RESISTANCE PROTEIN 1-RELATED"/>
    <property type="match status" value="1"/>
</dbReference>
<keyword evidence="3 7" id="KW-0812">Transmembrane</keyword>
<dbReference type="InterPro" id="IPR011701">
    <property type="entry name" value="MFS"/>
</dbReference>
<feature type="region of interest" description="Disordered" evidence="6">
    <location>
        <begin position="1"/>
        <end position="37"/>
    </location>
</feature>
<dbReference type="GO" id="GO:0022857">
    <property type="term" value="F:transmembrane transporter activity"/>
    <property type="evidence" value="ECO:0007669"/>
    <property type="project" value="InterPro"/>
</dbReference>
<dbReference type="Gene3D" id="1.20.1250.20">
    <property type="entry name" value="MFS general substrate transporter like domains"/>
    <property type="match status" value="1"/>
</dbReference>
<dbReference type="EMBL" id="MU254060">
    <property type="protein sequence ID" value="KAG9242555.1"/>
    <property type="molecule type" value="Genomic_DNA"/>
</dbReference>
<protein>
    <submittedName>
        <fullName evidence="9">Major facilitator superfamily domain-containing protein</fullName>
    </submittedName>
</protein>
<evidence type="ECO:0000256" key="4">
    <source>
        <dbReference type="ARBA" id="ARBA00022989"/>
    </source>
</evidence>
<proteinExistence type="predicted"/>
<evidence type="ECO:0000259" key="8">
    <source>
        <dbReference type="PROSITE" id="PS50850"/>
    </source>
</evidence>
<sequence length="553" mass="60957">MVGTLESREVENVGDSLTGSQASDSDGSASITPSTTHSHELTPVYTGPAYSVFTPKQKIYIIVLVTAASFVSPTSSSIYFPALIPIRQDLGVSTTSINLTLTAYMLFQGLSPTIFGDLADMAGRRPAYILAFIVYLGANIGLALQDSYAVLFVLRCVQSMGSSGAIALGYGVVADISTSSERGKYMGIVGAGTMMGPAVGPVIGGILSQFLGWRSIFWFLVIISALFLIPYTLTVPETGRNVVGNGSVPPQGWNLTILEWWKIHREARSENGLSRTVTAEGRQLAQAELARHRKLRFPNPLKTLRIVMEKDMLVVLAFNSLIYTAFYDVISSLPQLFQEIYQFNDLQIGLCFLPYGCGCAVSSYVNGRILDYNYKRVARQINFTIDRKHGDDLRHFPIERARLEIIWPFIALGIACVLCYGWVLHQHANLAWPLILTFFIGLFLNGAFNILSTLVVDLYPQSPSTATAANNLVRCFIGAAGTGIINSMLQSMGTGWCFTLISGICVLATPLLWIELKWGMGWREDRRCREEIAEERKRREHAVEDAVVTENEK</sequence>
<name>A0A9P7Z0E5_9HELO</name>
<feature type="transmembrane region" description="Helical" evidence="7">
    <location>
        <begin position="216"/>
        <end position="233"/>
    </location>
</feature>
<reference evidence="9" key="1">
    <citation type="journal article" date="2021" name="IMA Fungus">
        <title>Genomic characterization of three marine fungi, including Emericellopsis atlantica sp. nov. with signatures of a generalist lifestyle and marine biomass degradation.</title>
        <authorList>
            <person name="Hagestad O.C."/>
            <person name="Hou L."/>
            <person name="Andersen J.H."/>
            <person name="Hansen E.H."/>
            <person name="Altermark B."/>
            <person name="Li C."/>
            <person name="Kuhnert E."/>
            <person name="Cox R.J."/>
            <person name="Crous P.W."/>
            <person name="Spatafora J.W."/>
            <person name="Lail K."/>
            <person name="Amirebrahimi M."/>
            <person name="Lipzen A."/>
            <person name="Pangilinan J."/>
            <person name="Andreopoulos W."/>
            <person name="Hayes R.D."/>
            <person name="Ng V."/>
            <person name="Grigoriev I.V."/>
            <person name="Jackson S.A."/>
            <person name="Sutton T.D.S."/>
            <person name="Dobson A.D.W."/>
            <person name="Rama T."/>
        </authorList>
    </citation>
    <scope>NUCLEOTIDE SEQUENCE</scope>
    <source>
        <strain evidence="9">TRa3180A</strain>
    </source>
</reference>
<keyword evidence="4 7" id="KW-1133">Transmembrane helix</keyword>
<evidence type="ECO:0000256" key="6">
    <source>
        <dbReference type="SAM" id="MobiDB-lite"/>
    </source>
</evidence>
<dbReference type="Proteomes" id="UP000887226">
    <property type="component" value="Unassembled WGS sequence"/>
</dbReference>
<accession>A0A9P7Z0E5</accession>
<organism evidence="9 10">
    <name type="scientific">Calycina marina</name>
    <dbReference type="NCBI Taxonomy" id="1763456"/>
    <lineage>
        <taxon>Eukaryota</taxon>
        <taxon>Fungi</taxon>
        <taxon>Dikarya</taxon>
        <taxon>Ascomycota</taxon>
        <taxon>Pezizomycotina</taxon>
        <taxon>Leotiomycetes</taxon>
        <taxon>Helotiales</taxon>
        <taxon>Pezizellaceae</taxon>
        <taxon>Calycina</taxon>
    </lineage>
</organism>
<dbReference type="GO" id="GO:0005886">
    <property type="term" value="C:plasma membrane"/>
    <property type="evidence" value="ECO:0007669"/>
    <property type="project" value="TreeGrafter"/>
</dbReference>
<feature type="transmembrane region" description="Helical" evidence="7">
    <location>
        <begin position="312"/>
        <end position="334"/>
    </location>
</feature>
<feature type="transmembrane region" description="Helical" evidence="7">
    <location>
        <begin position="495"/>
        <end position="514"/>
    </location>
</feature>
<evidence type="ECO:0000256" key="2">
    <source>
        <dbReference type="ARBA" id="ARBA00022448"/>
    </source>
</evidence>
<evidence type="ECO:0000256" key="5">
    <source>
        <dbReference type="ARBA" id="ARBA00023136"/>
    </source>
</evidence>
<feature type="transmembrane region" description="Helical" evidence="7">
    <location>
        <begin position="471"/>
        <end position="489"/>
    </location>
</feature>
<dbReference type="AlphaFoldDB" id="A0A9P7Z0E5"/>
<keyword evidence="10" id="KW-1185">Reference proteome</keyword>
<feature type="transmembrane region" description="Helical" evidence="7">
    <location>
        <begin position="59"/>
        <end position="84"/>
    </location>
</feature>
<dbReference type="CDD" id="cd17323">
    <property type="entry name" value="MFS_Tpo1_MDR_like"/>
    <property type="match status" value="1"/>
</dbReference>
<feature type="transmembrane region" description="Helical" evidence="7">
    <location>
        <begin position="430"/>
        <end position="459"/>
    </location>
</feature>
<evidence type="ECO:0000313" key="10">
    <source>
        <dbReference type="Proteomes" id="UP000887226"/>
    </source>
</evidence>
<feature type="transmembrane region" description="Helical" evidence="7">
    <location>
        <begin position="185"/>
        <end position="210"/>
    </location>
</feature>
<keyword evidence="2" id="KW-0813">Transport</keyword>
<keyword evidence="5 7" id="KW-0472">Membrane</keyword>
<dbReference type="FunFam" id="1.20.1720.10:FF:000009">
    <property type="entry name" value="MFS multidrug transporter"/>
    <property type="match status" value="1"/>
</dbReference>
<dbReference type="InterPro" id="IPR036259">
    <property type="entry name" value="MFS_trans_sf"/>
</dbReference>
<feature type="compositionally biased region" description="Basic and acidic residues" evidence="6">
    <location>
        <begin position="1"/>
        <end position="11"/>
    </location>
</feature>
<dbReference type="PROSITE" id="PS50850">
    <property type="entry name" value="MFS"/>
    <property type="match status" value="1"/>
</dbReference>
<feature type="transmembrane region" description="Helical" evidence="7">
    <location>
        <begin position="127"/>
        <end position="144"/>
    </location>
</feature>
<dbReference type="PANTHER" id="PTHR23502">
    <property type="entry name" value="MAJOR FACILITATOR SUPERFAMILY"/>
    <property type="match status" value="1"/>
</dbReference>
<evidence type="ECO:0000256" key="3">
    <source>
        <dbReference type="ARBA" id="ARBA00022692"/>
    </source>
</evidence>
<feature type="transmembrane region" description="Helical" evidence="7">
    <location>
        <begin position="150"/>
        <end position="173"/>
    </location>
</feature>
<dbReference type="Gene3D" id="1.20.1720.10">
    <property type="entry name" value="Multidrug resistance protein D"/>
    <property type="match status" value="1"/>
</dbReference>
<evidence type="ECO:0000256" key="1">
    <source>
        <dbReference type="ARBA" id="ARBA00004141"/>
    </source>
</evidence>
<feature type="transmembrane region" description="Helical" evidence="7">
    <location>
        <begin position="96"/>
        <end position="115"/>
    </location>
</feature>
<feature type="transmembrane region" description="Helical" evidence="7">
    <location>
        <begin position="346"/>
        <end position="366"/>
    </location>
</feature>
<comment type="subcellular location">
    <subcellularLocation>
        <location evidence="1">Membrane</location>
        <topology evidence="1">Multi-pass membrane protein</topology>
    </subcellularLocation>
</comment>
<evidence type="ECO:0000256" key="7">
    <source>
        <dbReference type="SAM" id="Phobius"/>
    </source>
</evidence>
<dbReference type="OrthoDB" id="440553at2759"/>
<dbReference type="Pfam" id="PF07690">
    <property type="entry name" value="MFS_1"/>
    <property type="match status" value="1"/>
</dbReference>